<name>A0A4S2N736_9PEZI</name>
<dbReference type="InterPro" id="IPR013087">
    <property type="entry name" value="Znf_C2H2_type"/>
</dbReference>
<evidence type="ECO:0000259" key="6">
    <source>
        <dbReference type="PROSITE" id="PS51526"/>
    </source>
</evidence>
<evidence type="ECO:0000313" key="7">
    <source>
        <dbReference type="EMBL" id="TGZ84934.1"/>
    </source>
</evidence>
<feature type="compositionally biased region" description="Low complexity" evidence="5">
    <location>
        <begin position="32"/>
        <end position="51"/>
    </location>
</feature>
<dbReference type="STRING" id="341454.A0A4S2N736"/>
<dbReference type="PROSITE" id="PS00028">
    <property type="entry name" value="ZINC_FINGER_C2H2_1"/>
    <property type="match status" value="1"/>
</dbReference>
<dbReference type="OrthoDB" id="338531at2759"/>
<protein>
    <recommendedName>
        <fullName evidence="6">RFX-type winged-helix domain-containing protein</fullName>
    </recommendedName>
</protein>
<dbReference type="Proteomes" id="UP000298138">
    <property type="component" value="Unassembled WGS sequence"/>
</dbReference>
<feature type="compositionally biased region" description="Pro residues" evidence="5">
    <location>
        <begin position="566"/>
        <end position="580"/>
    </location>
</feature>
<dbReference type="GO" id="GO:0006325">
    <property type="term" value="P:chromatin organization"/>
    <property type="evidence" value="ECO:0007669"/>
    <property type="project" value="UniProtKB-KW"/>
</dbReference>
<evidence type="ECO:0000256" key="2">
    <source>
        <dbReference type="ARBA" id="ARBA00023015"/>
    </source>
</evidence>
<gene>
    <name evidence="7" type="ORF">EX30DRAFT_392334</name>
</gene>
<organism evidence="7 8">
    <name type="scientific">Ascodesmis nigricans</name>
    <dbReference type="NCBI Taxonomy" id="341454"/>
    <lineage>
        <taxon>Eukaryota</taxon>
        <taxon>Fungi</taxon>
        <taxon>Dikarya</taxon>
        <taxon>Ascomycota</taxon>
        <taxon>Pezizomycotina</taxon>
        <taxon>Pezizomycetes</taxon>
        <taxon>Pezizales</taxon>
        <taxon>Ascodesmidaceae</taxon>
        <taxon>Ascodesmis</taxon>
    </lineage>
</organism>
<dbReference type="PROSITE" id="PS51526">
    <property type="entry name" value="RFX_DBD"/>
    <property type="match status" value="1"/>
</dbReference>
<keyword evidence="1" id="KW-0156">Chromatin regulator</keyword>
<dbReference type="SUPFAM" id="SSF48371">
    <property type="entry name" value="ARM repeat"/>
    <property type="match status" value="1"/>
</dbReference>
<evidence type="ECO:0000256" key="1">
    <source>
        <dbReference type="ARBA" id="ARBA00022853"/>
    </source>
</evidence>
<evidence type="ECO:0000256" key="5">
    <source>
        <dbReference type="SAM" id="MobiDB-lite"/>
    </source>
</evidence>
<dbReference type="InterPro" id="IPR016024">
    <property type="entry name" value="ARM-type_fold"/>
</dbReference>
<keyword evidence="2" id="KW-0805">Transcription regulation</keyword>
<dbReference type="GO" id="GO:0006355">
    <property type="term" value="P:regulation of DNA-templated transcription"/>
    <property type="evidence" value="ECO:0007669"/>
    <property type="project" value="InterPro"/>
</dbReference>
<dbReference type="FunCoup" id="A0A4S2N736">
    <property type="interactions" value="226"/>
</dbReference>
<accession>A0A4S2N736</accession>
<feature type="compositionally biased region" description="Low complexity" evidence="5">
    <location>
        <begin position="554"/>
        <end position="565"/>
    </location>
</feature>
<dbReference type="PANTHER" id="PTHR22970">
    <property type="entry name" value="AT-RICH INTERACTIVE DOMAIN-CONTAINING PROTEIN 2"/>
    <property type="match status" value="1"/>
</dbReference>
<dbReference type="AlphaFoldDB" id="A0A4S2N736"/>
<dbReference type="GO" id="GO:0016586">
    <property type="term" value="C:RSC-type complex"/>
    <property type="evidence" value="ECO:0007669"/>
    <property type="project" value="TreeGrafter"/>
</dbReference>
<feature type="region of interest" description="Disordered" evidence="5">
    <location>
        <begin position="535"/>
        <end position="581"/>
    </location>
</feature>
<feature type="region of interest" description="Disordered" evidence="5">
    <location>
        <begin position="1"/>
        <end position="84"/>
    </location>
</feature>
<dbReference type="InterPro" id="IPR052406">
    <property type="entry name" value="Chromatin_Remodeling_Comp"/>
</dbReference>
<feature type="domain" description="RFX-type winged-helix" evidence="6">
    <location>
        <begin position="411"/>
        <end position="492"/>
    </location>
</feature>
<keyword evidence="3" id="KW-0804">Transcription</keyword>
<keyword evidence="8" id="KW-1185">Reference proteome</keyword>
<evidence type="ECO:0000256" key="3">
    <source>
        <dbReference type="ARBA" id="ARBA00023163"/>
    </source>
</evidence>
<evidence type="ECO:0000256" key="4">
    <source>
        <dbReference type="ARBA" id="ARBA00023242"/>
    </source>
</evidence>
<reference evidence="7 8" key="1">
    <citation type="submission" date="2019-04" db="EMBL/GenBank/DDBJ databases">
        <title>Comparative genomics and transcriptomics to analyze fruiting body development in filamentous ascomycetes.</title>
        <authorList>
            <consortium name="DOE Joint Genome Institute"/>
            <person name="Lutkenhaus R."/>
            <person name="Traeger S."/>
            <person name="Breuer J."/>
            <person name="Kuo A."/>
            <person name="Lipzen A."/>
            <person name="Pangilinan J."/>
            <person name="Dilworth D."/>
            <person name="Sandor L."/>
            <person name="Poggeler S."/>
            <person name="Barry K."/>
            <person name="Grigoriev I.V."/>
            <person name="Nowrousian M."/>
        </authorList>
    </citation>
    <scope>NUCLEOTIDE SEQUENCE [LARGE SCALE GENOMIC DNA]</scope>
    <source>
        <strain evidence="7 8">CBS 389.68</strain>
    </source>
</reference>
<dbReference type="GO" id="GO:0003677">
    <property type="term" value="F:DNA binding"/>
    <property type="evidence" value="ECO:0007669"/>
    <property type="project" value="InterPro"/>
</dbReference>
<proteinExistence type="predicted"/>
<keyword evidence="4" id="KW-0539">Nucleus</keyword>
<dbReference type="EMBL" id="ML220112">
    <property type="protein sequence ID" value="TGZ84934.1"/>
    <property type="molecule type" value="Genomic_DNA"/>
</dbReference>
<dbReference type="PANTHER" id="PTHR22970:SF14">
    <property type="entry name" value="AT-RICH INTERACTIVE DOMAIN-CONTAINING PROTEIN 2"/>
    <property type="match status" value="1"/>
</dbReference>
<evidence type="ECO:0000313" key="8">
    <source>
        <dbReference type="Proteomes" id="UP000298138"/>
    </source>
</evidence>
<sequence>MSEQRRSLRTAPTPRTFYSPEATPQRHNPPRAAASHSHASGTNNTGSQGSNGVNGTGGTAHFPTFQTPAANLPVGRPVLTPRTAPEKFVSPLPEAQPGTQQYPYGQPVQKFGVGHNGSTMMNRIIMGLKSGMSTEVDYSLSQLVKISFEAGDELRSDIFPGLSIMLFDILRTLPELVKTHGHTDSVDHKHYTHALEKIIEAALILRNMSIVQENALEFATSPTHKFKALAAEILTLADHSNLVEVKCYVLDMVECLASYFPNVSQNDPLFDWLVTGLASDDRGQLLGSLRAIVRMLMGRDEYNQISEVPIASVERMTSLLMLEDEELVSACLDFLYQYTTNEENVARLLSMPWGFSTVKQLVRLLCFHGITGEQLVYVKSQRRPKKPVPEIPVLPPDIVNELLTYPEPDRATKWMRCTFTDSPEHDITQIALWQAYQSRFNDFAPQHPLLPAAEFIKNVSVAFASASAMVIPANPQTGTQPKFIIKGIRPREVPVDTRGKEYVRCRWDTCLSNIKDTRELWHHILLQHIGVDPQSGAAIKSGDERDREERERLQQQLPPQLGPDGQPLPLPPLPPPPPTPAIDIPTDPSLTAVPLRCKYYACRYSATHPPFTTPMEMAFHVRTHLPSANSYLHSLPKEEQEMMADPFGRIIIQRCQTSTDEKGEAVGIPLTSVLVLRNIRRRGGGMGKMVLADCRERLGEVMCLNKTLAGYVTELVCDDE</sequence>
<dbReference type="InterPro" id="IPR003150">
    <property type="entry name" value="DNA-bd_RFX"/>
</dbReference>
<feature type="compositionally biased region" description="Basic and acidic residues" evidence="5">
    <location>
        <begin position="541"/>
        <end position="553"/>
    </location>
</feature>
<dbReference type="InParanoid" id="A0A4S2N736"/>